<gene>
    <name evidence="2" type="ordered locus">Halhy_5204</name>
</gene>
<evidence type="ECO:0000256" key="1">
    <source>
        <dbReference type="SAM" id="SignalP"/>
    </source>
</evidence>
<reference key="2">
    <citation type="submission" date="2011-04" db="EMBL/GenBank/DDBJ databases">
        <title>Complete sequence of chromosome of Haliscomenobacter hydrossis DSM 1100.</title>
        <authorList>
            <consortium name="US DOE Joint Genome Institute (JGI-PGF)"/>
            <person name="Lucas S."/>
            <person name="Han J."/>
            <person name="Lapidus A."/>
            <person name="Bruce D."/>
            <person name="Goodwin L."/>
            <person name="Pitluck S."/>
            <person name="Peters L."/>
            <person name="Kyrpides N."/>
            <person name="Mavromatis K."/>
            <person name="Ivanova N."/>
            <person name="Ovchinnikova G."/>
            <person name="Pagani I."/>
            <person name="Daligault H."/>
            <person name="Detter J.C."/>
            <person name="Han C."/>
            <person name="Land M."/>
            <person name="Hauser L."/>
            <person name="Markowitz V."/>
            <person name="Cheng J.-F."/>
            <person name="Hugenholtz P."/>
            <person name="Woyke T."/>
            <person name="Wu D."/>
            <person name="Verbarg S."/>
            <person name="Frueling A."/>
            <person name="Brambilla E."/>
            <person name="Klenk H.-P."/>
            <person name="Eisen J.A."/>
        </authorList>
    </citation>
    <scope>NUCLEOTIDE SEQUENCE</scope>
    <source>
        <strain>DSM 1100</strain>
    </source>
</reference>
<dbReference type="SUPFAM" id="SSF48695">
    <property type="entry name" value="Multiheme cytochromes"/>
    <property type="match status" value="1"/>
</dbReference>
<name>F4L4T2_HALH1</name>
<organism evidence="2 3">
    <name type="scientific">Haliscomenobacter hydrossis (strain ATCC 27775 / DSM 1100 / LMG 10767 / O)</name>
    <dbReference type="NCBI Taxonomy" id="760192"/>
    <lineage>
        <taxon>Bacteria</taxon>
        <taxon>Pseudomonadati</taxon>
        <taxon>Bacteroidota</taxon>
        <taxon>Saprospiria</taxon>
        <taxon>Saprospirales</taxon>
        <taxon>Haliscomenobacteraceae</taxon>
        <taxon>Haliscomenobacter</taxon>
    </lineage>
</organism>
<feature type="signal peptide" evidence="1">
    <location>
        <begin position="1"/>
        <end position="25"/>
    </location>
</feature>
<dbReference type="Proteomes" id="UP000008461">
    <property type="component" value="Chromosome"/>
</dbReference>
<evidence type="ECO:0000313" key="3">
    <source>
        <dbReference type="Proteomes" id="UP000008461"/>
    </source>
</evidence>
<dbReference type="RefSeq" id="WP_013767565.1">
    <property type="nucleotide sequence ID" value="NC_015510.1"/>
</dbReference>
<dbReference type="KEGG" id="hhy:Halhy_5204"/>
<evidence type="ECO:0008006" key="4">
    <source>
        <dbReference type="Google" id="ProtNLM"/>
    </source>
</evidence>
<accession>F4L4T2</accession>
<proteinExistence type="predicted"/>
<keyword evidence="1" id="KW-0732">Signal</keyword>
<sequence length="196" mass="21263">MSTKLLASALLITSLWVLGSNSLIAEQQAASKVVPDGDKEKSLAAFQSILKVLKSPRCMNCHPSGDVPRQGDDQHLHRMGVSRGKTDQGGLVQKCETCHHHENNLYANVPGAPHWGLAPRSMGWQGLSDLELGKALVDKNKNGGRSPQDLVKHMGQDSLVLWAWNPGPGRTPPPVPLPEFRAALNEWLTNGAHIPQ</sequence>
<dbReference type="eggNOG" id="ENOG50309KP">
    <property type="taxonomic scope" value="Bacteria"/>
</dbReference>
<feature type="chain" id="PRO_5003312525" description="Isoquinoline 1-oxidoreductase subunit" evidence="1">
    <location>
        <begin position="26"/>
        <end position="196"/>
    </location>
</feature>
<dbReference type="OrthoDB" id="656942at2"/>
<keyword evidence="3" id="KW-1185">Reference proteome</keyword>
<reference evidence="2 3" key="1">
    <citation type="journal article" date="2011" name="Stand. Genomic Sci.">
        <title>Complete genome sequence of Haliscomenobacter hydrossis type strain (O).</title>
        <authorList>
            <consortium name="US DOE Joint Genome Institute (JGI-PGF)"/>
            <person name="Daligault H."/>
            <person name="Lapidus A."/>
            <person name="Zeytun A."/>
            <person name="Nolan M."/>
            <person name="Lucas S."/>
            <person name="Del Rio T.G."/>
            <person name="Tice H."/>
            <person name="Cheng J.F."/>
            <person name="Tapia R."/>
            <person name="Han C."/>
            <person name="Goodwin L."/>
            <person name="Pitluck S."/>
            <person name="Liolios K."/>
            <person name="Pagani I."/>
            <person name="Ivanova N."/>
            <person name="Huntemann M."/>
            <person name="Mavromatis K."/>
            <person name="Mikhailova N."/>
            <person name="Pati A."/>
            <person name="Chen A."/>
            <person name="Palaniappan K."/>
            <person name="Land M."/>
            <person name="Hauser L."/>
            <person name="Brambilla E.M."/>
            <person name="Rohde M."/>
            <person name="Verbarg S."/>
            <person name="Goker M."/>
            <person name="Bristow J."/>
            <person name="Eisen J.A."/>
            <person name="Markowitz V."/>
            <person name="Hugenholtz P."/>
            <person name="Kyrpides N.C."/>
            <person name="Klenk H.P."/>
            <person name="Woyke T."/>
        </authorList>
    </citation>
    <scope>NUCLEOTIDE SEQUENCE [LARGE SCALE GENOMIC DNA]</scope>
    <source>
        <strain evidence="3">ATCC 27775 / DSM 1100 / LMG 10767 / O</strain>
    </source>
</reference>
<dbReference type="InterPro" id="IPR036280">
    <property type="entry name" value="Multihaem_cyt_sf"/>
</dbReference>
<dbReference type="EMBL" id="CP002691">
    <property type="protein sequence ID" value="AEE53030.1"/>
    <property type="molecule type" value="Genomic_DNA"/>
</dbReference>
<protein>
    <recommendedName>
        <fullName evidence="4">Isoquinoline 1-oxidoreductase subunit</fullName>
    </recommendedName>
</protein>
<evidence type="ECO:0000313" key="2">
    <source>
        <dbReference type="EMBL" id="AEE53030.1"/>
    </source>
</evidence>
<dbReference type="HOGENOM" id="CLU_097425_0_0_10"/>
<dbReference type="STRING" id="760192.Halhy_5204"/>
<dbReference type="AlphaFoldDB" id="F4L4T2"/>